<protein>
    <submittedName>
        <fullName evidence="2">Uncharacterized protein</fullName>
    </submittedName>
</protein>
<dbReference type="Proteomes" id="UP001652461">
    <property type="component" value="Unassembled WGS sequence"/>
</dbReference>
<keyword evidence="1" id="KW-0472">Membrane</keyword>
<feature type="non-terminal residue" evidence="2">
    <location>
        <position position="1"/>
    </location>
</feature>
<keyword evidence="3" id="KW-1185">Reference proteome</keyword>
<accession>A0ABT2RY13</accession>
<evidence type="ECO:0000313" key="3">
    <source>
        <dbReference type="Proteomes" id="UP001652461"/>
    </source>
</evidence>
<proteinExistence type="predicted"/>
<keyword evidence="1" id="KW-1133">Transmembrane helix</keyword>
<reference evidence="2 3" key="1">
    <citation type="journal article" date="2021" name="ISME Commun">
        <title>Automated analysis of genomic sequences facilitates high-throughput and comprehensive description of bacteria.</title>
        <authorList>
            <person name="Hitch T.C.A."/>
        </authorList>
    </citation>
    <scope>NUCLEOTIDE SEQUENCE [LARGE SCALE GENOMIC DNA]</scope>
    <source>
        <strain evidence="2 3">Sanger_04</strain>
    </source>
</reference>
<keyword evidence="1" id="KW-0812">Transmembrane</keyword>
<dbReference type="RefSeq" id="WP_262670776.1">
    <property type="nucleotide sequence ID" value="NZ_JAOQKC010000011.1"/>
</dbReference>
<organism evidence="2 3">
    <name type="scientific">Laedolimicola ammoniilytica</name>
    <dbReference type="NCBI Taxonomy" id="2981771"/>
    <lineage>
        <taxon>Bacteria</taxon>
        <taxon>Bacillati</taxon>
        <taxon>Bacillota</taxon>
        <taxon>Clostridia</taxon>
        <taxon>Lachnospirales</taxon>
        <taxon>Lachnospiraceae</taxon>
        <taxon>Laedolimicola</taxon>
    </lineage>
</organism>
<evidence type="ECO:0000313" key="2">
    <source>
        <dbReference type="EMBL" id="MCU6697191.1"/>
    </source>
</evidence>
<feature type="transmembrane region" description="Helical" evidence="1">
    <location>
        <begin position="12"/>
        <end position="33"/>
    </location>
</feature>
<comment type="caution">
    <text evidence="2">The sequence shown here is derived from an EMBL/GenBank/DDBJ whole genome shotgun (WGS) entry which is preliminary data.</text>
</comment>
<name>A0ABT2RY13_9FIRM</name>
<gene>
    <name evidence="2" type="ORF">OCV63_09795</name>
</gene>
<evidence type="ECO:0000256" key="1">
    <source>
        <dbReference type="SAM" id="Phobius"/>
    </source>
</evidence>
<sequence>RLILTQKEDLGFIMNPWSFFFIGYVFSQPLSYIRKHCVTLKHESYDSYRAKNQSGRCALGAVVDGC</sequence>
<dbReference type="EMBL" id="JAOQKC010000011">
    <property type="protein sequence ID" value="MCU6697191.1"/>
    <property type="molecule type" value="Genomic_DNA"/>
</dbReference>